<accession>A0A261T4J8</accession>
<dbReference type="AlphaFoldDB" id="A0A261T4J8"/>
<protein>
    <recommendedName>
        <fullName evidence="4">Poly-beta-1,6-N-acetyl-D-glucosamine biosynthesis protein PgaD</fullName>
    </recommendedName>
</protein>
<feature type="transmembrane region" description="Helical" evidence="1">
    <location>
        <begin position="68"/>
        <end position="90"/>
    </location>
</feature>
<dbReference type="RefSeq" id="WP_094804232.1">
    <property type="nucleotide sequence ID" value="NZ_NEVP01000015.1"/>
</dbReference>
<evidence type="ECO:0000256" key="1">
    <source>
        <dbReference type="SAM" id="Phobius"/>
    </source>
</evidence>
<keyword evidence="1" id="KW-0812">Transmembrane</keyword>
<dbReference type="OrthoDB" id="8635773at2"/>
<dbReference type="Proteomes" id="UP000216913">
    <property type="component" value="Unassembled WGS sequence"/>
</dbReference>
<dbReference type="EMBL" id="NEVP01000015">
    <property type="protein sequence ID" value="OZI44187.1"/>
    <property type="molecule type" value="Genomic_DNA"/>
</dbReference>
<proteinExistence type="predicted"/>
<gene>
    <name evidence="2" type="ORF">CAL25_22900</name>
</gene>
<organism evidence="2 3">
    <name type="scientific">Bordetella genomosp. 5</name>
    <dbReference type="NCBI Taxonomy" id="1395608"/>
    <lineage>
        <taxon>Bacteria</taxon>
        <taxon>Pseudomonadati</taxon>
        <taxon>Pseudomonadota</taxon>
        <taxon>Betaproteobacteria</taxon>
        <taxon>Burkholderiales</taxon>
        <taxon>Alcaligenaceae</taxon>
        <taxon>Bordetella</taxon>
    </lineage>
</organism>
<name>A0A261T4J8_9BORD</name>
<sequence length="163" mass="18529">MPKEPIIDNTDRSLSTWLRVSGPAGAGRWLWLTILRPLLLVAVWAGFMFFVYWDFFMTTAESPEDRRFLLICAIGVCMLAAVMLITARLVRHRGNKENDEADTPAKARPVGVQDVAAVARVPVREMSLWQRARSLVAMHDDEGQFRAAVVKPLGEPVRRRERR</sequence>
<feature type="transmembrane region" description="Helical" evidence="1">
    <location>
        <begin position="29"/>
        <end position="53"/>
    </location>
</feature>
<reference evidence="2 3" key="1">
    <citation type="submission" date="2017-05" db="EMBL/GenBank/DDBJ databases">
        <title>Complete and WGS of Bordetella genogroups.</title>
        <authorList>
            <person name="Spilker T."/>
            <person name="LiPuma J."/>
        </authorList>
    </citation>
    <scope>NUCLEOTIDE SEQUENCE [LARGE SCALE GENOMIC DNA]</scope>
    <source>
        <strain evidence="2 3">AU10456</strain>
    </source>
</reference>
<keyword evidence="1" id="KW-0472">Membrane</keyword>
<evidence type="ECO:0000313" key="2">
    <source>
        <dbReference type="EMBL" id="OZI44187.1"/>
    </source>
</evidence>
<evidence type="ECO:0008006" key="4">
    <source>
        <dbReference type="Google" id="ProtNLM"/>
    </source>
</evidence>
<comment type="caution">
    <text evidence="2">The sequence shown here is derived from an EMBL/GenBank/DDBJ whole genome shotgun (WGS) entry which is preliminary data.</text>
</comment>
<evidence type="ECO:0000313" key="3">
    <source>
        <dbReference type="Proteomes" id="UP000216913"/>
    </source>
</evidence>
<keyword evidence="3" id="KW-1185">Reference proteome</keyword>
<keyword evidence="1" id="KW-1133">Transmembrane helix</keyword>